<dbReference type="Proteomes" id="UP000308199">
    <property type="component" value="Unassembled WGS sequence"/>
</dbReference>
<name>A0A4S4KUR7_9AGAM</name>
<evidence type="ECO:0000313" key="1">
    <source>
        <dbReference type="EMBL" id="THH02051.1"/>
    </source>
</evidence>
<keyword evidence="2" id="KW-1185">Reference proteome</keyword>
<protein>
    <submittedName>
        <fullName evidence="1">Uncharacterized protein</fullName>
    </submittedName>
</protein>
<organism evidence="1 2">
    <name type="scientific">Phellinidium pouzarii</name>
    <dbReference type="NCBI Taxonomy" id="167371"/>
    <lineage>
        <taxon>Eukaryota</taxon>
        <taxon>Fungi</taxon>
        <taxon>Dikarya</taxon>
        <taxon>Basidiomycota</taxon>
        <taxon>Agaricomycotina</taxon>
        <taxon>Agaricomycetes</taxon>
        <taxon>Hymenochaetales</taxon>
        <taxon>Hymenochaetaceae</taxon>
        <taxon>Phellinidium</taxon>
    </lineage>
</organism>
<sequence>MSSQSLLYFARSSGSKATRQLELCYSIQRGLHTSPFVLPRALQHRKPALSTPPQTSISQRFKSGHVSAVKQPGEPLLFGDEPPLFDGKPQWWARWAFVLLAFDMIFTVSPTYNLRRNLFFWNASLVVGFSVDMVMRNWTKAVEKPSASLEEASSSQNQRKEYDYVLRPLSQRLGLSAFELVVGIVAGSLILASRDRIVWRPPPRPSPGAQTINVLSLETASGHSKRFLLRDCTLAPGRDLSELFLRAGSVRGHFVLTFGNARVLGLTKSTFDSSRSLRELLNDRTEADVAMINSTQGSTDPNNAGVAELRKMLARAWILSGAMLSVPVRPSAWTNGPVVQR</sequence>
<evidence type="ECO:0000313" key="2">
    <source>
        <dbReference type="Proteomes" id="UP000308199"/>
    </source>
</evidence>
<proteinExistence type="predicted"/>
<accession>A0A4S4KUR7</accession>
<dbReference type="OrthoDB" id="2607755at2759"/>
<gene>
    <name evidence="1" type="ORF">EW145_g6808</name>
</gene>
<dbReference type="AlphaFoldDB" id="A0A4S4KUR7"/>
<dbReference type="EMBL" id="SGPK01000563">
    <property type="protein sequence ID" value="THH02051.1"/>
    <property type="molecule type" value="Genomic_DNA"/>
</dbReference>
<comment type="caution">
    <text evidence="1">The sequence shown here is derived from an EMBL/GenBank/DDBJ whole genome shotgun (WGS) entry which is preliminary data.</text>
</comment>
<reference evidence="1 2" key="1">
    <citation type="submission" date="2019-02" db="EMBL/GenBank/DDBJ databases">
        <title>Genome sequencing of the rare red list fungi Phellinidium pouzarii.</title>
        <authorList>
            <person name="Buettner E."/>
            <person name="Kellner H."/>
        </authorList>
    </citation>
    <scope>NUCLEOTIDE SEQUENCE [LARGE SCALE GENOMIC DNA]</scope>
    <source>
        <strain evidence="1 2">DSM 108285</strain>
    </source>
</reference>